<dbReference type="OMA" id="DTEKWND"/>
<evidence type="ECO:0000256" key="1">
    <source>
        <dbReference type="ARBA" id="ARBA00023002"/>
    </source>
</evidence>
<evidence type="ECO:0000259" key="3">
    <source>
        <dbReference type="Pfam" id="PF01370"/>
    </source>
</evidence>
<dbReference type="STRING" id="1450538.A0A2V5HJY1"/>
<dbReference type="GO" id="GO:0016616">
    <property type="term" value="F:oxidoreductase activity, acting on the CH-OH group of donors, NAD or NADP as acceptor"/>
    <property type="evidence" value="ECO:0007669"/>
    <property type="project" value="TreeGrafter"/>
</dbReference>
<evidence type="ECO:0000313" key="4">
    <source>
        <dbReference type="EMBL" id="PYI24021.1"/>
    </source>
</evidence>
<dbReference type="EMBL" id="KZ825103">
    <property type="protein sequence ID" value="PYI24021.1"/>
    <property type="molecule type" value="Genomic_DNA"/>
</dbReference>
<dbReference type="InterPro" id="IPR001509">
    <property type="entry name" value="Epimerase_deHydtase"/>
</dbReference>
<accession>A0A2V5HJY1</accession>
<evidence type="ECO:0000256" key="2">
    <source>
        <dbReference type="ARBA" id="ARBA00023445"/>
    </source>
</evidence>
<evidence type="ECO:0000313" key="5">
    <source>
        <dbReference type="Proteomes" id="UP000249829"/>
    </source>
</evidence>
<keyword evidence="1" id="KW-0560">Oxidoreductase</keyword>
<dbReference type="AlphaFoldDB" id="A0A2V5HJY1"/>
<keyword evidence="5" id="KW-1185">Reference proteome</keyword>
<dbReference type="Proteomes" id="UP000249829">
    <property type="component" value="Unassembled WGS sequence"/>
</dbReference>
<comment type="similarity">
    <text evidence="2">Belongs to the NAD(P)-dependent epimerase/dehydratase family. Dihydroflavonol-4-reductase subfamily.</text>
</comment>
<feature type="domain" description="NAD-dependent epimerase/dehydratase" evidence="3">
    <location>
        <begin position="15"/>
        <end position="268"/>
    </location>
</feature>
<protein>
    <submittedName>
        <fullName evidence="4">NAD(P)-binding protein</fullName>
    </submittedName>
</protein>
<dbReference type="SUPFAM" id="SSF51735">
    <property type="entry name" value="NAD(P)-binding Rossmann-fold domains"/>
    <property type="match status" value="1"/>
</dbReference>
<dbReference type="PANTHER" id="PTHR10366:SF562">
    <property type="entry name" value="ALDEHYDE REDUCTASE II (AFU_ORTHOLOGUE AFUA_1G11360)"/>
    <property type="match status" value="1"/>
</dbReference>
<proteinExistence type="inferred from homology"/>
<dbReference type="InterPro" id="IPR050425">
    <property type="entry name" value="NAD(P)_dehydrat-like"/>
</dbReference>
<reference evidence="4 5" key="1">
    <citation type="submission" date="2018-02" db="EMBL/GenBank/DDBJ databases">
        <title>The genomes of Aspergillus section Nigri reveals drivers in fungal speciation.</title>
        <authorList>
            <consortium name="DOE Joint Genome Institute"/>
            <person name="Vesth T.C."/>
            <person name="Nybo J."/>
            <person name="Theobald S."/>
            <person name="Brandl J."/>
            <person name="Frisvad J.C."/>
            <person name="Nielsen K.F."/>
            <person name="Lyhne E.K."/>
            <person name="Kogle M.E."/>
            <person name="Kuo A."/>
            <person name="Riley R."/>
            <person name="Clum A."/>
            <person name="Nolan M."/>
            <person name="Lipzen A."/>
            <person name="Salamov A."/>
            <person name="Henrissat B."/>
            <person name="Wiebenga A."/>
            <person name="De vries R.P."/>
            <person name="Grigoriev I.V."/>
            <person name="Mortensen U.H."/>
            <person name="Andersen M.R."/>
            <person name="Baker S.E."/>
        </authorList>
    </citation>
    <scope>NUCLEOTIDE SEQUENCE [LARGE SCALE GENOMIC DNA]</scope>
    <source>
        <strain evidence="4 5">CBS 115571</strain>
    </source>
</reference>
<gene>
    <name evidence="4" type="ORF">BO99DRAFT_470199</name>
</gene>
<dbReference type="PANTHER" id="PTHR10366">
    <property type="entry name" value="NAD DEPENDENT EPIMERASE/DEHYDRATASE"/>
    <property type="match status" value="1"/>
</dbReference>
<dbReference type="Gene3D" id="3.40.50.720">
    <property type="entry name" value="NAD(P)-binding Rossmann-like Domain"/>
    <property type="match status" value="1"/>
</dbReference>
<dbReference type="Pfam" id="PF01370">
    <property type="entry name" value="Epimerase"/>
    <property type="match status" value="1"/>
</dbReference>
<name>A0A2V5HJY1_ASPV1</name>
<organism evidence="4 5">
    <name type="scientific">Aspergillus violaceofuscus (strain CBS 115571)</name>
    <dbReference type="NCBI Taxonomy" id="1450538"/>
    <lineage>
        <taxon>Eukaryota</taxon>
        <taxon>Fungi</taxon>
        <taxon>Dikarya</taxon>
        <taxon>Ascomycota</taxon>
        <taxon>Pezizomycotina</taxon>
        <taxon>Eurotiomycetes</taxon>
        <taxon>Eurotiomycetidae</taxon>
        <taxon>Eurotiales</taxon>
        <taxon>Aspergillaceae</taxon>
        <taxon>Aspergillus</taxon>
    </lineage>
</organism>
<sequence>MTTASDYILPTGSWIVVTGANGYIASQVINAFLAKGYRVRGTVRSEKPWLVDGFRAKYGPGRFETAIVPRLEDEGALDDFVQDAGGIVHVASDMSYRPNPNDVIPGVVAGTMNVLTAAKKAPSIKRVIITSSVNAACLAMDDAFGLPSKTVDQSSWNDAAVAAAWDPETPDHLKPSIVYTAAKVTAERNAWNWMNEHTPHFTLNTVLPNMDSSQFGTILFPEHQGSSMRATRMLLDGSDMVMKVVPPHWYVDVEDTARLHVVALLDPSVQSERIFAAAAPFNWAEVITILRELRPENNRIPDAYDPVKEKFDLVPTRRAEGLLKSFYGRPGWTSLRESLVNGIDGYQ</sequence>
<dbReference type="InterPro" id="IPR036291">
    <property type="entry name" value="NAD(P)-bd_dom_sf"/>
</dbReference>